<evidence type="ECO:0000256" key="1">
    <source>
        <dbReference type="SAM" id="Phobius"/>
    </source>
</evidence>
<keyword evidence="1" id="KW-0812">Transmembrane</keyword>
<dbReference type="EMBL" id="MU859110">
    <property type="protein sequence ID" value="KAK3953183.1"/>
    <property type="molecule type" value="Genomic_DNA"/>
</dbReference>
<comment type="caution">
    <text evidence="2">The sequence shown here is derived from an EMBL/GenBank/DDBJ whole genome shotgun (WGS) entry which is preliminary data.</text>
</comment>
<keyword evidence="1" id="KW-0472">Membrane</keyword>
<keyword evidence="3" id="KW-1185">Reference proteome</keyword>
<accession>A0AAN6NZW6</accession>
<feature type="transmembrane region" description="Helical" evidence="1">
    <location>
        <begin position="70"/>
        <end position="91"/>
    </location>
</feature>
<dbReference type="AlphaFoldDB" id="A0AAN6NZW6"/>
<organism evidence="2 3">
    <name type="scientific">Pseudoneurospora amorphoporcata</name>
    <dbReference type="NCBI Taxonomy" id="241081"/>
    <lineage>
        <taxon>Eukaryota</taxon>
        <taxon>Fungi</taxon>
        <taxon>Dikarya</taxon>
        <taxon>Ascomycota</taxon>
        <taxon>Pezizomycotina</taxon>
        <taxon>Sordariomycetes</taxon>
        <taxon>Sordariomycetidae</taxon>
        <taxon>Sordariales</taxon>
        <taxon>Sordariaceae</taxon>
        <taxon>Pseudoneurospora</taxon>
    </lineage>
</organism>
<gene>
    <name evidence="2" type="ORF">QBC32DRAFT_258514</name>
</gene>
<evidence type="ECO:0000313" key="3">
    <source>
        <dbReference type="Proteomes" id="UP001303222"/>
    </source>
</evidence>
<sequence length="178" mass="19985">MGKYETGPSSWATPTFSFHHLIAHSFKAAFGGRSCFCTIHFYNVKHRHGINPARVVRVCRSSFFGCRWELLLMLALSTLSCHFTLIAPFLFVCPFPSPYERLAIQTIQFIRKTCKFTLEVKQKSQAETLQASGHCHQPMYVPHLHQVTCAGSEYGSNHIPSHVLRASLILAHAASPVV</sequence>
<evidence type="ECO:0000313" key="2">
    <source>
        <dbReference type="EMBL" id="KAK3953183.1"/>
    </source>
</evidence>
<dbReference type="Proteomes" id="UP001303222">
    <property type="component" value="Unassembled WGS sequence"/>
</dbReference>
<reference evidence="2" key="1">
    <citation type="journal article" date="2023" name="Mol. Phylogenet. Evol.">
        <title>Genome-scale phylogeny and comparative genomics of the fungal order Sordariales.</title>
        <authorList>
            <person name="Hensen N."/>
            <person name="Bonometti L."/>
            <person name="Westerberg I."/>
            <person name="Brannstrom I.O."/>
            <person name="Guillou S."/>
            <person name="Cros-Aarteil S."/>
            <person name="Calhoun S."/>
            <person name="Haridas S."/>
            <person name="Kuo A."/>
            <person name="Mondo S."/>
            <person name="Pangilinan J."/>
            <person name="Riley R."/>
            <person name="LaButti K."/>
            <person name="Andreopoulos B."/>
            <person name="Lipzen A."/>
            <person name="Chen C."/>
            <person name="Yan M."/>
            <person name="Daum C."/>
            <person name="Ng V."/>
            <person name="Clum A."/>
            <person name="Steindorff A."/>
            <person name="Ohm R.A."/>
            <person name="Martin F."/>
            <person name="Silar P."/>
            <person name="Natvig D.O."/>
            <person name="Lalanne C."/>
            <person name="Gautier V."/>
            <person name="Ament-Velasquez S.L."/>
            <person name="Kruys A."/>
            <person name="Hutchinson M.I."/>
            <person name="Powell A.J."/>
            <person name="Barry K."/>
            <person name="Miller A.N."/>
            <person name="Grigoriev I.V."/>
            <person name="Debuchy R."/>
            <person name="Gladieux P."/>
            <person name="Hiltunen Thoren M."/>
            <person name="Johannesson H."/>
        </authorList>
    </citation>
    <scope>NUCLEOTIDE SEQUENCE</scope>
    <source>
        <strain evidence="2">CBS 626.80</strain>
    </source>
</reference>
<feature type="non-terminal residue" evidence="2">
    <location>
        <position position="178"/>
    </location>
</feature>
<protein>
    <submittedName>
        <fullName evidence="2">Uncharacterized protein</fullName>
    </submittedName>
</protein>
<proteinExistence type="predicted"/>
<reference evidence="2" key="2">
    <citation type="submission" date="2023-06" db="EMBL/GenBank/DDBJ databases">
        <authorList>
            <consortium name="Lawrence Berkeley National Laboratory"/>
            <person name="Mondo S.J."/>
            <person name="Hensen N."/>
            <person name="Bonometti L."/>
            <person name="Westerberg I."/>
            <person name="Brannstrom I.O."/>
            <person name="Guillou S."/>
            <person name="Cros-Aarteil S."/>
            <person name="Calhoun S."/>
            <person name="Haridas S."/>
            <person name="Kuo A."/>
            <person name="Pangilinan J."/>
            <person name="Riley R."/>
            <person name="Labutti K."/>
            <person name="Andreopoulos B."/>
            <person name="Lipzen A."/>
            <person name="Chen C."/>
            <person name="Yanf M."/>
            <person name="Daum C."/>
            <person name="Ng V."/>
            <person name="Clum A."/>
            <person name="Steindorff A."/>
            <person name="Ohm R."/>
            <person name="Martin F."/>
            <person name="Silar P."/>
            <person name="Natvig D."/>
            <person name="Lalanne C."/>
            <person name="Gautier V."/>
            <person name="Ament-Velasquez S.L."/>
            <person name="Kruys A."/>
            <person name="Hutchinson M.I."/>
            <person name="Powell A.J."/>
            <person name="Barry K."/>
            <person name="Miller A.N."/>
            <person name="Grigoriev I.V."/>
            <person name="Debuchy R."/>
            <person name="Gladieux P."/>
            <person name="Thoren M.H."/>
            <person name="Johannesson H."/>
        </authorList>
    </citation>
    <scope>NUCLEOTIDE SEQUENCE</scope>
    <source>
        <strain evidence="2">CBS 626.80</strain>
    </source>
</reference>
<keyword evidence="1" id="KW-1133">Transmembrane helix</keyword>
<name>A0AAN6NZW6_9PEZI</name>